<protein>
    <submittedName>
        <fullName evidence="1">Uncharacterized protein</fullName>
    </submittedName>
</protein>
<evidence type="ECO:0000313" key="2">
    <source>
        <dbReference type="Proteomes" id="UP000034849"/>
    </source>
</evidence>
<accession>A0A0G0GM98</accession>
<name>A0A0G0GM98_9BACT</name>
<organism evidence="1 2">
    <name type="scientific">Candidatus Magasanikbacteria bacterium GW2011_GWC2_37_14</name>
    <dbReference type="NCBI Taxonomy" id="1619046"/>
    <lineage>
        <taxon>Bacteria</taxon>
        <taxon>Candidatus Magasanikiibacteriota</taxon>
    </lineage>
</organism>
<dbReference type="Proteomes" id="UP000034849">
    <property type="component" value="Unassembled WGS sequence"/>
</dbReference>
<evidence type="ECO:0000313" key="1">
    <source>
        <dbReference type="EMBL" id="KKQ27285.1"/>
    </source>
</evidence>
<gene>
    <name evidence="1" type="ORF">US42_C0011G0023</name>
</gene>
<proteinExistence type="predicted"/>
<sequence length="553" mass="64219">MSETARDLSFENFVDETTLPANEVVEVVVPFDENSVDVLLQNMLACSYAEQPNYLLTYLENNKGYHKEICDKMIARKALHYVAEFLPFFEGLDHKEVALKLIAEGNGNYLAEYLSNFKGLNHTEIADFIIDEGSCCSGLVHNLGNFEGLEHNEIAIKILEKENAIILAYELTNFRNLGWEVLTKLKNEFYLEQVFLSLGSFSEEALERFVLENKEDLPDKDKMTELVKRYLYYFDFEALSNLFILADKPQNFFTQEDYNEILNQTINNRLYGSAKKLIELGNKLGYKTDEKNVDLVEKETEVPELKIDVKDFIGVNASEQVAEFYIATRANQALDEVETEYLDRKKFTDYVSGKNVFVNGKEFSAIETRIRRANFRDHEKEITAKIFEWLKKGLLNVVLQRSLSKYMYRYQHSLPPKVSLEEIKLFLIRTTSDYVGSETELWEKIIEIVKQMWDINGEKDENSHFSEKLVLVDRAIDLVHNNGSIFDYTRQIKLRNFASILHSKRYAQTLPGLISELEENFNPEQRDKVAEDLKKLDYLKQEAKKGHVKELGD</sequence>
<dbReference type="EMBL" id="LBSX01000011">
    <property type="protein sequence ID" value="KKQ27285.1"/>
    <property type="molecule type" value="Genomic_DNA"/>
</dbReference>
<reference evidence="1 2" key="1">
    <citation type="journal article" date="2015" name="Nature">
        <title>rRNA introns, odd ribosomes, and small enigmatic genomes across a large radiation of phyla.</title>
        <authorList>
            <person name="Brown C.T."/>
            <person name="Hug L.A."/>
            <person name="Thomas B.C."/>
            <person name="Sharon I."/>
            <person name="Castelle C.J."/>
            <person name="Singh A."/>
            <person name="Wilkins M.J."/>
            <person name="Williams K.H."/>
            <person name="Banfield J.F."/>
        </authorList>
    </citation>
    <scope>NUCLEOTIDE SEQUENCE [LARGE SCALE GENOMIC DNA]</scope>
</reference>
<dbReference type="AlphaFoldDB" id="A0A0G0GM98"/>
<dbReference type="STRING" id="1619046.US42_C0011G0023"/>
<comment type="caution">
    <text evidence="1">The sequence shown here is derived from an EMBL/GenBank/DDBJ whole genome shotgun (WGS) entry which is preliminary data.</text>
</comment>